<keyword evidence="1" id="KW-0472">Membrane</keyword>
<dbReference type="AlphaFoldDB" id="A0A1G9WH34"/>
<dbReference type="Proteomes" id="UP000199182">
    <property type="component" value="Unassembled WGS sequence"/>
</dbReference>
<reference evidence="2 3" key="1">
    <citation type="submission" date="2016-10" db="EMBL/GenBank/DDBJ databases">
        <authorList>
            <person name="de Groot N.N."/>
        </authorList>
    </citation>
    <scope>NUCLEOTIDE SEQUENCE [LARGE SCALE GENOMIC DNA]</scope>
    <source>
        <strain evidence="2 3">CGMCC 1.5012</strain>
    </source>
</reference>
<accession>A0A1G9WH34</accession>
<evidence type="ECO:0000256" key="1">
    <source>
        <dbReference type="SAM" id="Phobius"/>
    </source>
</evidence>
<evidence type="ECO:0000313" key="3">
    <source>
        <dbReference type="Proteomes" id="UP000199182"/>
    </source>
</evidence>
<dbReference type="OrthoDB" id="1779700at2"/>
<organism evidence="2 3">
    <name type="scientific">Acetanaerobacterium elongatum</name>
    <dbReference type="NCBI Taxonomy" id="258515"/>
    <lineage>
        <taxon>Bacteria</taxon>
        <taxon>Bacillati</taxon>
        <taxon>Bacillota</taxon>
        <taxon>Clostridia</taxon>
        <taxon>Eubacteriales</taxon>
        <taxon>Oscillospiraceae</taxon>
        <taxon>Acetanaerobacterium</taxon>
    </lineage>
</organism>
<dbReference type="RefSeq" id="WP_092638314.1">
    <property type="nucleotide sequence ID" value="NZ_FNID01000006.1"/>
</dbReference>
<feature type="transmembrane region" description="Helical" evidence="1">
    <location>
        <begin position="7"/>
        <end position="27"/>
    </location>
</feature>
<protein>
    <submittedName>
        <fullName evidence="2">Uncharacterized protein</fullName>
    </submittedName>
</protein>
<gene>
    <name evidence="2" type="ORF">SAMN05192585_10610</name>
</gene>
<keyword evidence="1" id="KW-0812">Transmembrane</keyword>
<keyword evidence="3" id="KW-1185">Reference proteome</keyword>
<feature type="transmembrane region" description="Helical" evidence="1">
    <location>
        <begin position="33"/>
        <end position="54"/>
    </location>
</feature>
<sequence>MKTKTVFMVSLIILIAAVIIIGVNWFILPLPDMVIRVTGILMLADIIAFTYSVVRLKMEQKLRRDNRNH</sequence>
<proteinExistence type="predicted"/>
<name>A0A1G9WH34_9FIRM</name>
<dbReference type="EMBL" id="FNID01000006">
    <property type="protein sequence ID" value="SDM83583.1"/>
    <property type="molecule type" value="Genomic_DNA"/>
</dbReference>
<keyword evidence="1" id="KW-1133">Transmembrane helix</keyword>
<evidence type="ECO:0000313" key="2">
    <source>
        <dbReference type="EMBL" id="SDM83583.1"/>
    </source>
</evidence>